<evidence type="ECO:0000256" key="2">
    <source>
        <dbReference type="ARBA" id="ARBA00022670"/>
    </source>
</evidence>
<dbReference type="InterPro" id="IPR036852">
    <property type="entry name" value="Peptidase_S8/S53_dom_sf"/>
</dbReference>
<dbReference type="GO" id="GO:0004252">
    <property type="term" value="F:serine-type endopeptidase activity"/>
    <property type="evidence" value="ECO:0007669"/>
    <property type="project" value="InterPro"/>
</dbReference>
<dbReference type="PANTHER" id="PTHR43806:SF11">
    <property type="entry name" value="CEREVISIN-RELATED"/>
    <property type="match status" value="1"/>
</dbReference>
<feature type="domain" description="Peptidase S8/S53" evidence="6">
    <location>
        <begin position="7"/>
        <end position="121"/>
    </location>
</feature>
<dbReference type="InterPro" id="IPR050131">
    <property type="entry name" value="Peptidase_S8_subtilisin-like"/>
</dbReference>
<dbReference type="Gene3D" id="3.40.50.200">
    <property type="entry name" value="Peptidase S8/S53 domain"/>
    <property type="match status" value="1"/>
</dbReference>
<reference evidence="7" key="1">
    <citation type="submission" date="2024-07" db="EMBL/GenBank/DDBJ databases">
        <authorList>
            <person name="Yu S.T."/>
        </authorList>
    </citation>
    <scope>NUCLEOTIDE SEQUENCE</scope>
    <source>
        <strain evidence="7">R21</strain>
    </source>
</reference>
<organism evidence="7">
    <name type="scientific">Streptomyces sp. R21</name>
    <dbReference type="NCBI Taxonomy" id="3238627"/>
    <lineage>
        <taxon>Bacteria</taxon>
        <taxon>Bacillati</taxon>
        <taxon>Actinomycetota</taxon>
        <taxon>Actinomycetes</taxon>
        <taxon>Kitasatosporales</taxon>
        <taxon>Streptomycetaceae</taxon>
        <taxon>Streptomyces</taxon>
    </lineage>
</organism>
<dbReference type="PANTHER" id="PTHR43806">
    <property type="entry name" value="PEPTIDASE S8"/>
    <property type="match status" value="1"/>
</dbReference>
<accession>A0AB39NYW4</accession>
<evidence type="ECO:0000256" key="5">
    <source>
        <dbReference type="PROSITE-ProRule" id="PRU01240"/>
    </source>
</evidence>
<comment type="caution">
    <text evidence="5">Lacks conserved residue(s) required for the propagation of feature annotation.</text>
</comment>
<gene>
    <name evidence="7" type="ORF">AB5J56_01515</name>
</gene>
<evidence type="ECO:0000256" key="3">
    <source>
        <dbReference type="ARBA" id="ARBA00022801"/>
    </source>
</evidence>
<evidence type="ECO:0000256" key="4">
    <source>
        <dbReference type="ARBA" id="ARBA00022825"/>
    </source>
</evidence>
<evidence type="ECO:0000259" key="6">
    <source>
        <dbReference type="Pfam" id="PF00082"/>
    </source>
</evidence>
<dbReference type="EMBL" id="CP163435">
    <property type="protein sequence ID" value="XDQ23472.1"/>
    <property type="molecule type" value="Genomic_DNA"/>
</dbReference>
<dbReference type="SUPFAM" id="SSF52743">
    <property type="entry name" value="Subtilisin-like"/>
    <property type="match status" value="1"/>
</dbReference>
<evidence type="ECO:0000256" key="1">
    <source>
        <dbReference type="ARBA" id="ARBA00011073"/>
    </source>
</evidence>
<keyword evidence="2" id="KW-0645">Protease</keyword>
<comment type="similarity">
    <text evidence="1 5">Belongs to the peptidase S8 family.</text>
</comment>
<dbReference type="InterPro" id="IPR000209">
    <property type="entry name" value="Peptidase_S8/S53_dom"/>
</dbReference>
<keyword evidence="4" id="KW-0720">Serine protease</keyword>
<dbReference type="RefSeq" id="WP_369229225.1">
    <property type="nucleotide sequence ID" value="NZ_CP163435.1"/>
</dbReference>
<evidence type="ECO:0000313" key="7">
    <source>
        <dbReference type="EMBL" id="XDQ23472.1"/>
    </source>
</evidence>
<keyword evidence="3" id="KW-0378">Hydrolase</keyword>
<sequence>MLDYSRALDRAVDAAAKQGVFVVAGAGDEDQDACDASPFSTKRVLTVGGGNTNDERSWPSNWGACVDIFAPGKGTLSTWRGSTTDTHTLSGTAAAAAHGAGVAAYLLSLQRDLTHTTPAALTDEILRLSVRNKISDAPGHTPNQFLRIPALTK</sequence>
<name>A0AB39NYW4_9ACTN</name>
<dbReference type="Pfam" id="PF00082">
    <property type="entry name" value="Peptidase_S8"/>
    <property type="match status" value="1"/>
</dbReference>
<dbReference type="AlphaFoldDB" id="A0AB39NYW4"/>
<proteinExistence type="inferred from homology"/>
<dbReference type="GO" id="GO:0005615">
    <property type="term" value="C:extracellular space"/>
    <property type="evidence" value="ECO:0007669"/>
    <property type="project" value="TreeGrafter"/>
</dbReference>
<dbReference type="PROSITE" id="PS51892">
    <property type="entry name" value="SUBTILASE"/>
    <property type="match status" value="1"/>
</dbReference>
<dbReference type="GO" id="GO:0006508">
    <property type="term" value="P:proteolysis"/>
    <property type="evidence" value="ECO:0007669"/>
    <property type="project" value="UniProtKB-KW"/>
</dbReference>
<protein>
    <submittedName>
        <fullName evidence="7">S8 family serine peptidase</fullName>
    </submittedName>
</protein>